<evidence type="ECO:0000259" key="3">
    <source>
        <dbReference type="Pfam" id="PF07993"/>
    </source>
</evidence>
<dbReference type="InterPro" id="IPR057313">
    <property type="entry name" value="Maqu_2507-like"/>
</dbReference>
<dbReference type="CDD" id="cd05263">
    <property type="entry name" value="MupV_like_SDR_e"/>
    <property type="match status" value="1"/>
</dbReference>
<dbReference type="PANTHER" id="PTHR44196">
    <property type="entry name" value="DEHYDROGENASE/REDUCTASE SDR FAMILY MEMBER 7B"/>
    <property type="match status" value="1"/>
</dbReference>
<dbReference type="NCBIfam" id="NF005539">
    <property type="entry name" value="PRK07201.1"/>
    <property type="match status" value="1"/>
</dbReference>
<feature type="domain" description="Thioester reductase (TE)" evidence="3">
    <location>
        <begin position="5"/>
        <end position="236"/>
    </location>
</feature>
<proteinExistence type="inferred from homology"/>
<organism evidence="4 5">
    <name type="scientific">Zavarzinia compransoris</name>
    <dbReference type="NCBI Taxonomy" id="1264899"/>
    <lineage>
        <taxon>Bacteria</taxon>
        <taxon>Pseudomonadati</taxon>
        <taxon>Pseudomonadota</taxon>
        <taxon>Alphaproteobacteria</taxon>
        <taxon>Rhodospirillales</taxon>
        <taxon>Zavarziniaceae</taxon>
        <taxon>Zavarzinia</taxon>
    </lineage>
</organism>
<dbReference type="PANTHER" id="PTHR44196:SF1">
    <property type="entry name" value="DEHYDROGENASE_REDUCTASE SDR FAMILY MEMBER 7B"/>
    <property type="match status" value="1"/>
</dbReference>
<sequence length="663" mass="72891">MSYFITGGTGFLGRNLIDNLLKRDGTIYVLVRSGSKKKLEALKDERWSRDADRIVGVTGDLSKKRLGVSATELEKLKGKVAQVFHLAAIYDLTNEDQDGQIKANVDGTRHAVQFAEAVGAKGFHHTSSIAAAGLYEGYWREDMFEEWAADDHPYYQTKHDSEKVVREECTVPWRIYRPGIVIGHSETGEIDKIDGPYFFFNLILQLRRAIPQWISLLGIEGGLLNIVPVDYVTRAMDHIAHKPGLDGRAFHLTNPKHNRVGEVVNIFAKAAGAPQFSIRVDSRVFGFIPAGIRGMLASLPPIRSIIDTVLGGYGIPRQALKFFNYPTKFDNRDTAKALKGSGIDCPPLADYAGFVWDYWERNLNPELHRDRSLAGSVAGKVVVITGATSGIGLETAKKVAAAGARTIICARKQEELDAVQAELRAAGGDVHAYSVDVAEMDSCDRFIAAVLKDHGHVDVLVNNAGRSIRRSVNLSYDRFHDFERTMAVNYFGALRLIMGFLPVMSSRKSGHIVNILSIGVQVNQPRFSAYVASKAALGAFSRCAAPEFHHRNVTFTNIYMPLVRTPMIAPTKMYDNIPTLSPDDAANLIIKGIVEKPKRIATRLGTMGELLWAAAPDVTNILFNTTYRLFPDSAAARGEKVADDSAPSTEAVALAALTKGLHW</sequence>
<dbReference type="Pfam" id="PF00106">
    <property type="entry name" value="adh_short"/>
    <property type="match status" value="1"/>
</dbReference>
<dbReference type="RefSeq" id="WP_109921196.1">
    <property type="nucleotide sequence ID" value="NZ_QGLF01000003.1"/>
</dbReference>
<evidence type="ECO:0000256" key="1">
    <source>
        <dbReference type="ARBA" id="ARBA00006484"/>
    </source>
</evidence>
<evidence type="ECO:0000313" key="5">
    <source>
        <dbReference type="Proteomes" id="UP000246077"/>
    </source>
</evidence>
<reference evidence="5" key="1">
    <citation type="submission" date="2018-05" db="EMBL/GenBank/DDBJ databases">
        <title>Zavarzinia sp. HR-AS.</title>
        <authorList>
            <person name="Lee Y."/>
            <person name="Jeon C.O."/>
        </authorList>
    </citation>
    <scope>NUCLEOTIDE SEQUENCE [LARGE SCALE GENOMIC DNA]</scope>
    <source>
        <strain evidence="5">DSM 1231</strain>
    </source>
</reference>
<dbReference type="AlphaFoldDB" id="A0A317E1R7"/>
<dbReference type="PROSITE" id="PS00061">
    <property type="entry name" value="ADH_SHORT"/>
    <property type="match status" value="1"/>
</dbReference>
<dbReference type="CDD" id="cd05233">
    <property type="entry name" value="SDR_c"/>
    <property type="match status" value="1"/>
</dbReference>
<gene>
    <name evidence="4" type="ORF">DKG75_11125</name>
</gene>
<dbReference type="InterPro" id="IPR020904">
    <property type="entry name" value="Sc_DH/Rdtase_CS"/>
</dbReference>
<dbReference type="OrthoDB" id="9809287at2"/>
<dbReference type="PRINTS" id="PR00080">
    <property type="entry name" value="SDRFAMILY"/>
</dbReference>
<protein>
    <submittedName>
        <fullName evidence="4">Short chain dehydrogenase</fullName>
    </submittedName>
</protein>
<dbReference type="InterPro" id="IPR036291">
    <property type="entry name" value="NAD(P)-bd_dom_sf"/>
</dbReference>
<dbReference type="SUPFAM" id="SSF51735">
    <property type="entry name" value="NAD(P)-binding Rossmann-fold domains"/>
    <property type="match status" value="2"/>
</dbReference>
<dbReference type="EMBL" id="QGLF01000003">
    <property type="protein sequence ID" value="PWR20552.1"/>
    <property type="molecule type" value="Genomic_DNA"/>
</dbReference>
<evidence type="ECO:0000256" key="2">
    <source>
        <dbReference type="ARBA" id="ARBA00023002"/>
    </source>
</evidence>
<dbReference type="PRINTS" id="PR00081">
    <property type="entry name" value="GDHRDH"/>
</dbReference>
<comment type="similarity">
    <text evidence="1">Belongs to the short-chain dehydrogenases/reductases (SDR) family.</text>
</comment>
<evidence type="ECO:0000313" key="4">
    <source>
        <dbReference type="EMBL" id="PWR20552.1"/>
    </source>
</evidence>
<keyword evidence="2" id="KW-0560">Oxidoreductase</keyword>
<dbReference type="Gene3D" id="3.40.50.720">
    <property type="entry name" value="NAD(P)-binding Rossmann-like Domain"/>
    <property type="match status" value="2"/>
</dbReference>
<comment type="caution">
    <text evidence="4">The sequence shown here is derived from an EMBL/GenBank/DDBJ whole genome shotgun (WGS) entry which is preliminary data.</text>
</comment>
<keyword evidence="5" id="KW-1185">Reference proteome</keyword>
<dbReference type="InterPro" id="IPR013120">
    <property type="entry name" value="FAR_NAD-bd"/>
</dbReference>
<dbReference type="Pfam" id="PF07993">
    <property type="entry name" value="NAD_binding_4"/>
    <property type="match status" value="1"/>
</dbReference>
<accession>A0A317E1R7</accession>
<dbReference type="GO" id="GO:0016020">
    <property type="term" value="C:membrane"/>
    <property type="evidence" value="ECO:0007669"/>
    <property type="project" value="TreeGrafter"/>
</dbReference>
<dbReference type="Proteomes" id="UP000246077">
    <property type="component" value="Unassembled WGS sequence"/>
</dbReference>
<name>A0A317E1R7_9PROT</name>
<dbReference type="InterPro" id="IPR002347">
    <property type="entry name" value="SDR_fam"/>
</dbReference>
<dbReference type="GO" id="GO:0016491">
    <property type="term" value="F:oxidoreductase activity"/>
    <property type="evidence" value="ECO:0007669"/>
    <property type="project" value="UniProtKB-KW"/>
</dbReference>